<protein>
    <submittedName>
        <fullName evidence="1">Uncharacterized protein</fullName>
    </submittedName>
</protein>
<organism evidence="1">
    <name type="scientific">Anguilla anguilla</name>
    <name type="common">European freshwater eel</name>
    <name type="synonym">Muraena anguilla</name>
    <dbReference type="NCBI Taxonomy" id="7936"/>
    <lineage>
        <taxon>Eukaryota</taxon>
        <taxon>Metazoa</taxon>
        <taxon>Chordata</taxon>
        <taxon>Craniata</taxon>
        <taxon>Vertebrata</taxon>
        <taxon>Euteleostomi</taxon>
        <taxon>Actinopterygii</taxon>
        <taxon>Neopterygii</taxon>
        <taxon>Teleostei</taxon>
        <taxon>Anguilliformes</taxon>
        <taxon>Anguillidae</taxon>
        <taxon>Anguilla</taxon>
    </lineage>
</organism>
<proteinExistence type="predicted"/>
<evidence type="ECO:0000313" key="1">
    <source>
        <dbReference type="EMBL" id="JAH47154.1"/>
    </source>
</evidence>
<reference evidence="1" key="1">
    <citation type="submission" date="2014-11" db="EMBL/GenBank/DDBJ databases">
        <authorList>
            <person name="Amaro Gonzalez C."/>
        </authorList>
    </citation>
    <scope>NUCLEOTIDE SEQUENCE</scope>
</reference>
<name>A0A0E9T0K3_ANGAN</name>
<reference evidence="1" key="2">
    <citation type="journal article" date="2015" name="Fish Shellfish Immunol.">
        <title>Early steps in the European eel (Anguilla anguilla)-Vibrio vulnificus interaction in the gills: Role of the RtxA13 toxin.</title>
        <authorList>
            <person name="Callol A."/>
            <person name="Pajuelo D."/>
            <person name="Ebbesson L."/>
            <person name="Teles M."/>
            <person name="MacKenzie S."/>
            <person name="Amaro C."/>
        </authorList>
    </citation>
    <scope>NUCLEOTIDE SEQUENCE</scope>
</reference>
<dbReference type="EMBL" id="GBXM01061423">
    <property type="protein sequence ID" value="JAH47154.1"/>
    <property type="molecule type" value="Transcribed_RNA"/>
</dbReference>
<sequence length="49" mass="5463">MPRAGNSGTKCFKSVTVLLTGNYSILKCKQRASSRFGHPTKDILFFWAV</sequence>
<dbReference type="AlphaFoldDB" id="A0A0E9T0K3"/>
<accession>A0A0E9T0K3</accession>